<dbReference type="OrthoDB" id="9775950at2"/>
<feature type="transmembrane region" description="Helical" evidence="6">
    <location>
        <begin position="332"/>
        <end position="351"/>
    </location>
</feature>
<feature type="transmembrane region" description="Helical" evidence="6">
    <location>
        <begin position="397"/>
        <end position="417"/>
    </location>
</feature>
<dbReference type="PIRSF" id="PIRSF038958">
    <property type="entry name" value="PG_synth_SpoVB"/>
    <property type="match status" value="1"/>
</dbReference>
<keyword evidence="3 6" id="KW-0812">Transmembrane</keyword>
<keyword evidence="4 6" id="KW-1133">Transmembrane helix</keyword>
<evidence type="ECO:0000313" key="8">
    <source>
        <dbReference type="EMBL" id="MTR82130.1"/>
    </source>
</evidence>
<proteinExistence type="predicted"/>
<sequence length="450" mass="48921">MNISRFLKNPLITGTLLMTASGIASRIIGFFYRIFLAQTIGAEALGVYQLIAPVFAMCFALTASSIQTSISKFVGDACGKNAGTSQGEITARGYLLLGLVISCTASVIVGIFLYTQADWIALHFLGELRCAPLLSLLSFSMLPCCIHACINGYYYGKKRAGIPSFCQLVEQLARVGSVWLIYQYTLEKGMELTAFHAVAGLVAGECSGLITSLIAMSLEKRLPGHSYHTLSGQWKTMGKLFSSMAVPLTINRVTTALFNSLENLLIPQKLQAFGYSASDALSIFGILTGMTMSIILFPSVLTNSFSVLLLPAVSEAHSAHNHAQIARAIKKAILYGLLLGFVFTILFLVFGDRMGEVLFHNTLAGNFICQLSWLCPLLYVTSLLNSILHGLGNARQVLFVTLLACMIRICMILFLVPQYGIDAYLWGMLLSYVFAAIADILLLMPYSRAG</sequence>
<dbReference type="GO" id="GO:0005886">
    <property type="term" value="C:plasma membrane"/>
    <property type="evidence" value="ECO:0007669"/>
    <property type="project" value="UniProtKB-SubCell"/>
</dbReference>
<evidence type="ECO:0000313" key="7">
    <source>
        <dbReference type="EMBL" id="CRL32752.1"/>
    </source>
</evidence>
<reference evidence="7" key="2">
    <citation type="submission" date="2015-05" db="EMBL/GenBank/DDBJ databases">
        <authorList>
            <person name="Wang D.B."/>
            <person name="Wang M."/>
        </authorList>
    </citation>
    <scope>NUCLEOTIDE SEQUENCE [LARGE SCALE GENOMIC DNA]</scope>
    <source>
        <strain evidence="7">M72</strain>
    </source>
</reference>
<organism evidence="7 9">
    <name type="scientific">Roseburia faecis</name>
    <dbReference type="NCBI Taxonomy" id="301302"/>
    <lineage>
        <taxon>Bacteria</taxon>
        <taxon>Bacillati</taxon>
        <taxon>Bacillota</taxon>
        <taxon>Clostridia</taxon>
        <taxon>Lachnospirales</taxon>
        <taxon>Lachnospiraceae</taxon>
        <taxon>Roseburia</taxon>
    </lineage>
</organism>
<dbReference type="Pfam" id="PF01943">
    <property type="entry name" value="Polysacc_synt"/>
    <property type="match status" value="1"/>
</dbReference>
<keyword evidence="9" id="KW-1185">Reference proteome</keyword>
<dbReference type="Proteomes" id="UP000446657">
    <property type="component" value="Unassembled WGS sequence"/>
</dbReference>
<dbReference type="PANTHER" id="PTHR30250">
    <property type="entry name" value="PST FAMILY PREDICTED COLANIC ACID TRANSPORTER"/>
    <property type="match status" value="1"/>
</dbReference>
<dbReference type="STRING" id="301302.ERS852420_02478"/>
<dbReference type="InterPro" id="IPR002797">
    <property type="entry name" value="Polysacc_synth"/>
</dbReference>
<feature type="transmembrane region" description="Helical" evidence="6">
    <location>
        <begin position="12"/>
        <end position="35"/>
    </location>
</feature>
<gene>
    <name evidence="8" type="ORF">GMD30_10585</name>
    <name evidence="7" type="ORF">M72_00321</name>
</gene>
<dbReference type="InterPro" id="IPR050833">
    <property type="entry name" value="Poly_Biosynth_Transport"/>
</dbReference>
<evidence type="ECO:0000256" key="5">
    <source>
        <dbReference type="ARBA" id="ARBA00023136"/>
    </source>
</evidence>
<evidence type="ECO:0000313" key="10">
    <source>
        <dbReference type="Proteomes" id="UP000446657"/>
    </source>
</evidence>
<evidence type="ECO:0000256" key="4">
    <source>
        <dbReference type="ARBA" id="ARBA00022989"/>
    </source>
</evidence>
<feature type="transmembrane region" description="Helical" evidence="6">
    <location>
        <begin position="281"/>
        <end position="311"/>
    </location>
</feature>
<dbReference type="Proteomes" id="UP000049979">
    <property type="component" value="Unassembled WGS sequence"/>
</dbReference>
<dbReference type="EMBL" id="CVRR01000005">
    <property type="protein sequence ID" value="CRL32752.1"/>
    <property type="molecule type" value="Genomic_DNA"/>
</dbReference>
<evidence type="ECO:0000313" key="9">
    <source>
        <dbReference type="Proteomes" id="UP000049979"/>
    </source>
</evidence>
<feature type="transmembrane region" description="Helical" evidence="6">
    <location>
        <begin position="363"/>
        <end position="385"/>
    </location>
</feature>
<keyword evidence="5 6" id="KW-0472">Membrane</keyword>
<comment type="subcellular location">
    <subcellularLocation>
        <location evidence="1">Cell membrane</location>
        <topology evidence="1">Multi-pass membrane protein</topology>
    </subcellularLocation>
</comment>
<evidence type="ECO:0000256" key="3">
    <source>
        <dbReference type="ARBA" id="ARBA00022692"/>
    </source>
</evidence>
<feature type="transmembrane region" description="Helical" evidence="6">
    <location>
        <begin position="94"/>
        <end position="114"/>
    </location>
</feature>
<dbReference type="CDD" id="cd13124">
    <property type="entry name" value="MATE_SpoVB_like"/>
    <property type="match status" value="1"/>
</dbReference>
<feature type="transmembrane region" description="Helical" evidence="6">
    <location>
        <begin position="194"/>
        <end position="219"/>
    </location>
</feature>
<reference evidence="9" key="1">
    <citation type="submission" date="2015-05" db="EMBL/GenBank/DDBJ databases">
        <authorList>
            <consortium name="Pathogen Informatics"/>
        </authorList>
    </citation>
    <scope>NUCLEOTIDE SEQUENCE [LARGE SCALE GENOMIC DNA]</scope>
    <source>
        <strain evidence="9">M72</strain>
    </source>
</reference>
<feature type="transmembrane region" description="Helical" evidence="6">
    <location>
        <begin position="134"/>
        <end position="155"/>
    </location>
</feature>
<dbReference type="EMBL" id="WNAL01000020">
    <property type="protein sequence ID" value="MTR82130.1"/>
    <property type="molecule type" value="Genomic_DNA"/>
</dbReference>
<name>A0A0M6WAZ0_9FIRM</name>
<accession>A0A0M6WAZ0</accession>
<feature type="transmembrane region" description="Helical" evidence="6">
    <location>
        <begin position="47"/>
        <end position="66"/>
    </location>
</feature>
<dbReference type="AlphaFoldDB" id="A0A0M6WAZ0"/>
<protein>
    <submittedName>
        <fullName evidence="8">Oligosaccharide flippase family protein</fullName>
    </submittedName>
    <submittedName>
        <fullName evidence="7">Polysaccharide biosynthesis protein</fullName>
    </submittedName>
</protein>
<evidence type="ECO:0000256" key="2">
    <source>
        <dbReference type="ARBA" id="ARBA00022475"/>
    </source>
</evidence>
<dbReference type="RefSeq" id="WP_141652674.1">
    <property type="nucleotide sequence ID" value="NZ_CP173697.1"/>
</dbReference>
<reference evidence="8 10" key="3">
    <citation type="journal article" date="2019" name="Nat. Med.">
        <title>A library of human gut bacterial isolates paired with longitudinal multiomics data enables mechanistic microbiome research.</title>
        <authorList>
            <person name="Poyet M."/>
            <person name="Groussin M."/>
            <person name="Gibbons S.M."/>
            <person name="Avila-Pacheco J."/>
            <person name="Jiang X."/>
            <person name="Kearney S.M."/>
            <person name="Perrotta A.R."/>
            <person name="Berdy B."/>
            <person name="Zhao S."/>
            <person name="Lieberman T.D."/>
            <person name="Swanson P.K."/>
            <person name="Smith M."/>
            <person name="Roesemann S."/>
            <person name="Alexander J.E."/>
            <person name="Rich S.A."/>
            <person name="Livny J."/>
            <person name="Vlamakis H."/>
            <person name="Clish C."/>
            <person name="Bullock K."/>
            <person name="Deik A."/>
            <person name="Scott J."/>
            <person name="Pierce K.A."/>
            <person name="Xavier R.J."/>
            <person name="Alm E.J."/>
        </authorList>
    </citation>
    <scope>NUCLEOTIDE SEQUENCE [LARGE SCALE GENOMIC DNA]</scope>
    <source>
        <strain evidence="8 10">BIOML-A1</strain>
    </source>
</reference>
<keyword evidence="2" id="KW-1003">Cell membrane</keyword>
<feature type="transmembrane region" description="Helical" evidence="6">
    <location>
        <begin position="423"/>
        <end position="444"/>
    </location>
</feature>
<evidence type="ECO:0000256" key="1">
    <source>
        <dbReference type="ARBA" id="ARBA00004651"/>
    </source>
</evidence>
<dbReference type="PANTHER" id="PTHR30250:SF21">
    <property type="entry name" value="LIPID II FLIPPASE MURJ"/>
    <property type="match status" value="1"/>
</dbReference>
<evidence type="ECO:0000256" key="6">
    <source>
        <dbReference type="SAM" id="Phobius"/>
    </source>
</evidence>
<dbReference type="InterPro" id="IPR024923">
    <property type="entry name" value="PG_synth_SpoVB"/>
</dbReference>